<reference evidence="3 4" key="1">
    <citation type="submission" date="2020-06" db="EMBL/GenBank/DDBJ databases">
        <title>Oricola thermophila sp. nov. isolated from a tidal sediments.</title>
        <authorList>
            <person name="Kwon K.K."/>
            <person name="Yang S.-H."/>
            <person name="Park M.-J."/>
        </authorList>
    </citation>
    <scope>NUCLEOTIDE SEQUENCE [LARGE SCALE GENOMIC DNA]</scope>
    <source>
        <strain evidence="3 4">MEBiC13590</strain>
    </source>
</reference>
<dbReference type="PIRSF" id="PIRSF006470">
    <property type="entry name" value="DctB"/>
    <property type="match status" value="1"/>
</dbReference>
<dbReference type="InterPro" id="IPR018389">
    <property type="entry name" value="DctP_fam"/>
</dbReference>
<dbReference type="GO" id="GO:0030288">
    <property type="term" value="C:outer membrane-bounded periplasmic space"/>
    <property type="evidence" value="ECO:0007669"/>
    <property type="project" value="InterPro"/>
</dbReference>
<dbReference type="InterPro" id="IPR004682">
    <property type="entry name" value="TRAP_DctP"/>
</dbReference>
<dbReference type="AlphaFoldDB" id="A0A6N1VDK7"/>
<keyword evidence="1 2" id="KW-0732">Signal</keyword>
<dbReference type="Gene3D" id="3.40.190.170">
    <property type="entry name" value="Bacterial extracellular solute-binding protein, family 7"/>
    <property type="match status" value="1"/>
</dbReference>
<dbReference type="PANTHER" id="PTHR33376">
    <property type="match status" value="1"/>
</dbReference>
<dbReference type="NCBIfam" id="NF037995">
    <property type="entry name" value="TRAP_S1"/>
    <property type="match status" value="1"/>
</dbReference>
<dbReference type="KEGG" id="orm:HTY61_11825"/>
<gene>
    <name evidence="3" type="ORF">HTY61_11825</name>
</gene>
<evidence type="ECO:0000313" key="4">
    <source>
        <dbReference type="Proteomes" id="UP000509367"/>
    </source>
</evidence>
<keyword evidence="4" id="KW-1185">Reference proteome</keyword>
<dbReference type="PANTHER" id="PTHR33376:SF3">
    <property type="entry name" value="C4-DICARBOXYLATE-BINDING PROTEIN"/>
    <property type="match status" value="1"/>
</dbReference>
<dbReference type="CDD" id="cd13603">
    <property type="entry name" value="PBP2_TRAP_Siap_TeaA_like"/>
    <property type="match status" value="1"/>
</dbReference>
<dbReference type="GO" id="GO:0055085">
    <property type="term" value="P:transmembrane transport"/>
    <property type="evidence" value="ECO:0007669"/>
    <property type="project" value="InterPro"/>
</dbReference>
<accession>A0A6N1VDK7</accession>
<feature type="signal peptide" evidence="2">
    <location>
        <begin position="1"/>
        <end position="22"/>
    </location>
</feature>
<dbReference type="EMBL" id="CP054836">
    <property type="protein sequence ID" value="QKV19091.1"/>
    <property type="molecule type" value="Genomic_DNA"/>
</dbReference>
<name>A0A6N1VDK7_9HYPH</name>
<evidence type="ECO:0000256" key="2">
    <source>
        <dbReference type="SAM" id="SignalP"/>
    </source>
</evidence>
<proteinExistence type="predicted"/>
<dbReference type="Proteomes" id="UP000509367">
    <property type="component" value="Chromosome"/>
</dbReference>
<evidence type="ECO:0000313" key="3">
    <source>
        <dbReference type="EMBL" id="QKV19091.1"/>
    </source>
</evidence>
<dbReference type="Pfam" id="PF03480">
    <property type="entry name" value="DctP"/>
    <property type="match status" value="1"/>
</dbReference>
<organism evidence="3 4">
    <name type="scientific">Oricola thermophila</name>
    <dbReference type="NCBI Taxonomy" id="2742145"/>
    <lineage>
        <taxon>Bacteria</taxon>
        <taxon>Pseudomonadati</taxon>
        <taxon>Pseudomonadota</taxon>
        <taxon>Alphaproteobacteria</taxon>
        <taxon>Hyphomicrobiales</taxon>
        <taxon>Ahrensiaceae</taxon>
        <taxon>Oricola</taxon>
    </lineage>
</organism>
<feature type="chain" id="PRO_5027111094" evidence="2">
    <location>
        <begin position="23"/>
        <end position="334"/>
    </location>
</feature>
<protein>
    <submittedName>
        <fullName evidence="3">TRAP transporter substrate-binding protein</fullName>
    </submittedName>
</protein>
<dbReference type="InterPro" id="IPR038404">
    <property type="entry name" value="TRAP_DctP_sf"/>
</dbReference>
<sequence>MKTITRHLGTWALCATAMTAFATGADAKTVLRFAHMNSPTHVVQLAGERLKAAVEERTKGEVEIALFPSGQLGSNSQVAEQISLGGEIIGHMGTPNLADYNPDYQVTTYPFMFQDFDELMEFMKTPLVRDMEKVVEEKNLKVMCYFAFGVRDLYTRETEVHSPEDMQGLKIREQPLPLYIELAKQAFTAVPTPLPWPEVYNALAVGVVDAAEAPPSAMLDQKHNEHVKYYMTTNHIHDVSTFTTSAAAMNALSDENRAIVTEETRKACDWITDQVKASYESDVAKVEASGVKIVRDIDRAAFAAGAAGIYKAFPDWTPGLYDRAREEVEKIRAR</sequence>
<dbReference type="RefSeq" id="WP_175276983.1">
    <property type="nucleotide sequence ID" value="NZ_CP054836.1"/>
</dbReference>
<evidence type="ECO:0000256" key="1">
    <source>
        <dbReference type="ARBA" id="ARBA00022729"/>
    </source>
</evidence>